<protein>
    <submittedName>
        <fullName evidence="3">Polysaccharide pyruvyl transferase</fullName>
    </submittedName>
</protein>
<sequence length="303" mass="33458">MVIHHVFANRSNAGDWLAAQGIQSQLVGVRVVSHLCDAPFVRRTLHVLKRAGPDDLVVIGGGGLLMDYFAPLWTGLAALSDRLRYCLWGLGAVDLKREDSRLDPDLPRAVAGRALLCRVRDEHTRRLLGGPRLPSAVSCPSVLMLRRSRRHGWGVLHVDNLTTVGEAEYEAMGRAAVRFAARTGRAYRETNNLHRDGDAAGLERVLDLYRWSDVVVTSRLHGCIIAVATGRRVVAVSGDWKIESFMTAAGLGDWVLPQEQVDRVPELLCHLDEQPDAAPALARARRAHRHIGARVRDLAARRP</sequence>
<organism evidence="2 4">
    <name type="scientific">Couchioplanes caeruleus subsp. caeruleus</name>
    <dbReference type="NCBI Taxonomy" id="56427"/>
    <lineage>
        <taxon>Bacteria</taxon>
        <taxon>Bacillati</taxon>
        <taxon>Actinomycetota</taxon>
        <taxon>Actinomycetes</taxon>
        <taxon>Micromonosporales</taxon>
        <taxon>Micromonosporaceae</taxon>
        <taxon>Couchioplanes</taxon>
    </lineage>
</organism>
<gene>
    <name evidence="3" type="ORF">BG844_01635</name>
    <name evidence="2" type="ORF">BG844_08355</name>
</gene>
<accession>A0A1K0FPS8</accession>
<dbReference type="PANTHER" id="PTHR36836">
    <property type="entry name" value="COLANIC ACID BIOSYNTHESIS PROTEIN WCAK"/>
    <property type="match status" value="1"/>
</dbReference>
<dbReference type="InterPro" id="IPR007345">
    <property type="entry name" value="Polysacch_pyruvyl_Trfase"/>
</dbReference>
<dbReference type="PANTHER" id="PTHR36836:SF1">
    <property type="entry name" value="COLANIC ACID BIOSYNTHESIS PROTEIN WCAK"/>
    <property type="match status" value="1"/>
</dbReference>
<keyword evidence="3" id="KW-0808">Transferase</keyword>
<dbReference type="Proteomes" id="UP000182486">
    <property type="component" value="Unassembled WGS sequence"/>
</dbReference>
<dbReference type="EMBL" id="MEIA01000007">
    <property type="protein sequence ID" value="OJF15962.1"/>
    <property type="molecule type" value="Genomic_DNA"/>
</dbReference>
<dbReference type="RefSeq" id="WP_071802909.1">
    <property type="nucleotide sequence ID" value="NZ_MEIA01000007.1"/>
</dbReference>
<comment type="caution">
    <text evidence="2">The sequence shown here is derived from an EMBL/GenBank/DDBJ whole genome shotgun (WGS) entry which is preliminary data.</text>
</comment>
<evidence type="ECO:0000313" key="3">
    <source>
        <dbReference type="EMBL" id="OJF15962.1"/>
    </source>
</evidence>
<reference evidence="2 4" key="1">
    <citation type="submission" date="2016-09" db="EMBL/GenBank/DDBJ databases">
        <title>Couchioplanes caeruleus draft genome sequence.</title>
        <authorList>
            <person name="Sheehan J."/>
            <person name="Caffrey P."/>
        </authorList>
    </citation>
    <scope>NUCLEOTIDE SEQUENCE [LARGE SCALE GENOMIC DNA]</scope>
    <source>
        <strain evidence="2 4">DSM 43634</strain>
    </source>
</reference>
<keyword evidence="4" id="KW-1185">Reference proteome</keyword>
<evidence type="ECO:0000313" key="4">
    <source>
        <dbReference type="Proteomes" id="UP000182486"/>
    </source>
</evidence>
<evidence type="ECO:0000259" key="1">
    <source>
        <dbReference type="Pfam" id="PF04230"/>
    </source>
</evidence>
<name>A0A1K0FPS8_9ACTN</name>
<dbReference type="EMBL" id="MEIA01000089">
    <property type="protein sequence ID" value="OJF14712.1"/>
    <property type="molecule type" value="Genomic_DNA"/>
</dbReference>
<dbReference type="AlphaFoldDB" id="A0A1K0FPS8"/>
<dbReference type="GO" id="GO:0016740">
    <property type="term" value="F:transferase activity"/>
    <property type="evidence" value="ECO:0007669"/>
    <property type="project" value="UniProtKB-KW"/>
</dbReference>
<proteinExistence type="predicted"/>
<evidence type="ECO:0000313" key="2">
    <source>
        <dbReference type="EMBL" id="OJF14712.1"/>
    </source>
</evidence>
<feature type="domain" description="Polysaccharide pyruvyl transferase" evidence="1">
    <location>
        <begin position="39"/>
        <end position="237"/>
    </location>
</feature>
<dbReference type="Pfam" id="PF04230">
    <property type="entry name" value="PS_pyruv_trans"/>
    <property type="match status" value="1"/>
</dbReference>